<gene>
    <name evidence="2" type="ORF">PCANC_07535</name>
</gene>
<evidence type="ECO:0000256" key="1">
    <source>
        <dbReference type="SAM" id="MobiDB-lite"/>
    </source>
</evidence>
<sequence>MQSLKAFQASLHSGHRTSARKTCTASGLTSRDSAAGLPPHPPRMELAPPRVSTKKPASGGTAMELPRKKLVLIIFNTSTSPSARPRSSH</sequence>
<evidence type="ECO:0000313" key="3">
    <source>
        <dbReference type="Proteomes" id="UP000235388"/>
    </source>
</evidence>
<comment type="caution">
    <text evidence="2">The sequence shown here is derived from an EMBL/GenBank/DDBJ whole genome shotgun (WGS) entry which is preliminary data.</text>
</comment>
<dbReference type="AlphaFoldDB" id="A0A2N5VSJ9"/>
<accession>A0A2N5VSJ9</accession>
<dbReference type="Proteomes" id="UP000235388">
    <property type="component" value="Unassembled WGS sequence"/>
</dbReference>
<feature type="compositionally biased region" description="Polar residues" evidence="1">
    <location>
        <begin position="20"/>
        <end position="32"/>
    </location>
</feature>
<proteinExistence type="predicted"/>
<organism evidence="2 3">
    <name type="scientific">Puccinia coronata f. sp. avenae</name>
    <dbReference type="NCBI Taxonomy" id="200324"/>
    <lineage>
        <taxon>Eukaryota</taxon>
        <taxon>Fungi</taxon>
        <taxon>Dikarya</taxon>
        <taxon>Basidiomycota</taxon>
        <taxon>Pucciniomycotina</taxon>
        <taxon>Pucciniomycetes</taxon>
        <taxon>Pucciniales</taxon>
        <taxon>Pucciniaceae</taxon>
        <taxon>Puccinia</taxon>
    </lineage>
</organism>
<feature type="region of interest" description="Disordered" evidence="1">
    <location>
        <begin position="1"/>
        <end position="63"/>
    </location>
</feature>
<reference evidence="2 3" key="1">
    <citation type="submission" date="2017-11" db="EMBL/GenBank/DDBJ databases">
        <title>De novo assembly and phasing of dikaryotic genomes from two isolates of Puccinia coronata f. sp. avenae, the causal agent of oat crown rust.</title>
        <authorList>
            <person name="Miller M.E."/>
            <person name="Zhang Y."/>
            <person name="Omidvar V."/>
            <person name="Sperschneider J."/>
            <person name="Schwessinger B."/>
            <person name="Raley C."/>
            <person name="Palmer J.M."/>
            <person name="Garnica D."/>
            <person name="Upadhyaya N."/>
            <person name="Rathjen J."/>
            <person name="Taylor J.M."/>
            <person name="Park R.F."/>
            <person name="Dodds P.N."/>
            <person name="Hirsch C.D."/>
            <person name="Kianian S.F."/>
            <person name="Figueroa M."/>
        </authorList>
    </citation>
    <scope>NUCLEOTIDE SEQUENCE [LARGE SCALE GENOMIC DNA]</scope>
    <source>
        <strain evidence="2">12NC29</strain>
    </source>
</reference>
<protein>
    <submittedName>
        <fullName evidence="2">Uncharacterized protein</fullName>
    </submittedName>
</protein>
<name>A0A2N5VSJ9_9BASI</name>
<dbReference type="EMBL" id="PGCJ01000070">
    <property type="protein sequence ID" value="PLW52971.1"/>
    <property type="molecule type" value="Genomic_DNA"/>
</dbReference>
<evidence type="ECO:0000313" key="2">
    <source>
        <dbReference type="EMBL" id="PLW52971.1"/>
    </source>
</evidence>
<keyword evidence="3" id="KW-1185">Reference proteome</keyword>